<feature type="region of interest" description="Disordered" evidence="2">
    <location>
        <begin position="1"/>
        <end position="59"/>
    </location>
</feature>
<organism evidence="4 5">
    <name type="scientific">Pseudovibrio axinellae</name>
    <dbReference type="NCBI Taxonomy" id="989403"/>
    <lineage>
        <taxon>Bacteria</taxon>
        <taxon>Pseudomonadati</taxon>
        <taxon>Pseudomonadota</taxon>
        <taxon>Alphaproteobacteria</taxon>
        <taxon>Hyphomicrobiales</taxon>
        <taxon>Stappiaceae</taxon>
        <taxon>Pseudovibrio</taxon>
    </lineage>
</organism>
<evidence type="ECO:0000256" key="3">
    <source>
        <dbReference type="SAM" id="Phobius"/>
    </source>
</evidence>
<keyword evidence="1" id="KW-0175">Coiled coil</keyword>
<feature type="compositionally biased region" description="Basic and acidic residues" evidence="2">
    <location>
        <begin position="20"/>
        <end position="31"/>
    </location>
</feature>
<dbReference type="EMBL" id="LMCB01000009">
    <property type="protein sequence ID" value="KZL20421.1"/>
    <property type="molecule type" value="Genomic_DNA"/>
</dbReference>
<dbReference type="RefSeq" id="WP_139201454.1">
    <property type="nucleotide sequence ID" value="NZ_FOFM01000022.1"/>
</dbReference>
<feature type="compositionally biased region" description="Polar residues" evidence="2">
    <location>
        <begin position="8"/>
        <end position="17"/>
    </location>
</feature>
<protein>
    <submittedName>
        <fullName evidence="4">Uncharacterized protein</fullName>
    </submittedName>
</protein>
<sequence length="331" mass="37121">MTRDENTLETTMDNAQFLSDLDRERDKDKGQLKQRSSNLAELDRLSRKGQEKAGDQQGDLQTFGTADLIQELELRATELVHLKRSAKANQGLKEFDQLWKERKLKTEREKHEAQIKAQDGLLKDLIAQVETLKGQYSLLEDLKVSLDQIGTTDLTHLAKDVEEIRTAVWQVKDGLIQDNRQQFFSWCNNASEELREAKAALKSRAVRSVRTRDRLMGAALIVMAPVMFFLAIQTFVGSDTDSTVPRLSGLSSRIEYIAREQGVSLPQAVQITPPAPPVFIAPPVIIERETSRLAAPEAIFRKEALASETVATPLNPDEQARSELDVDGEAN</sequence>
<evidence type="ECO:0000256" key="2">
    <source>
        <dbReference type="SAM" id="MobiDB-lite"/>
    </source>
</evidence>
<dbReference type="Proteomes" id="UP000076577">
    <property type="component" value="Unassembled WGS sequence"/>
</dbReference>
<dbReference type="STRING" id="989403.SAMN05421798_12216"/>
<dbReference type="AlphaFoldDB" id="A0A165ZZ42"/>
<evidence type="ECO:0000313" key="4">
    <source>
        <dbReference type="EMBL" id="KZL20421.1"/>
    </source>
</evidence>
<feature type="compositionally biased region" description="Basic and acidic residues" evidence="2">
    <location>
        <begin position="41"/>
        <end position="54"/>
    </location>
</feature>
<name>A0A165ZZ42_9HYPH</name>
<comment type="caution">
    <text evidence="4">The sequence shown here is derived from an EMBL/GenBank/DDBJ whole genome shotgun (WGS) entry which is preliminary data.</text>
</comment>
<accession>A0A165ZZ42</accession>
<proteinExistence type="predicted"/>
<reference evidence="4 5" key="1">
    <citation type="journal article" date="2016" name="Front. Microbiol.">
        <title>Comparative Genomic Analysis Reveals a Diverse Repertoire of Genes Involved in Prokaryote-Eukaryote Interactions within the Pseudovibrio Genus.</title>
        <authorList>
            <person name="Romano S."/>
            <person name="Fernandez-Guerra A."/>
            <person name="Reen F.J."/>
            <person name="Glockner F.O."/>
            <person name="Crowley S.P."/>
            <person name="O'Sullivan O."/>
            <person name="Cotter P.D."/>
            <person name="Adams C."/>
            <person name="Dobson A.D."/>
            <person name="O'Gara F."/>
        </authorList>
    </citation>
    <scope>NUCLEOTIDE SEQUENCE [LARGE SCALE GENOMIC DNA]</scope>
    <source>
        <strain evidence="4 5">Ad2</strain>
    </source>
</reference>
<feature type="coiled-coil region" evidence="1">
    <location>
        <begin position="69"/>
        <end position="142"/>
    </location>
</feature>
<feature type="transmembrane region" description="Helical" evidence="3">
    <location>
        <begin position="215"/>
        <end position="236"/>
    </location>
</feature>
<keyword evidence="3" id="KW-1133">Transmembrane helix</keyword>
<evidence type="ECO:0000256" key="1">
    <source>
        <dbReference type="SAM" id="Coils"/>
    </source>
</evidence>
<evidence type="ECO:0000313" key="5">
    <source>
        <dbReference type="Proteomes" id="UP000076577"/>
    </source>
</evidence>
<keyword evidence="3" id="KW-0472">Membrane</keyword>
<keyword evidence="3" id="KW-0812">Transmembrane</keyword>
<dbReference type="PATRIC" id="fig|989403.3.peg.1561"/>
<keyword evidence="5" id="KW-1185">Reference proteome</keyword>
<feature type="region of interest" description="Disordered" evidence="2">
    <location>
        <begin position="310"/>
        <end position="331"/>
    </location>
</feature>
<gene>
    <name evidence="4" type="ORF">PsAD2_01464</name>
</gene>